<dbReference type="EMBL" id="JAHMHR010000013">
    <property type="protein sequence ID" value="KAK1687898.1"/>
    <property type="molecule type" value="Genomic_DNA"/>
</dbReference>
<evidence type="ECO:0000313" key="2">
    <source>
        <dbReference type="EMBL" id="KAK1687898.1"/>
    </source>
</evidence>
<feature type="region of interest" description="Disordered" evidence="1">
    <location>
        <begin position="83"/>
        <end position="119"/>
    </location>
</feature>
<dbReference type="RefSeq" id="XP_060431593.1">
    <property type="nucleotide sequence ID" value="XM_060572105.1"/>
</dbReference>
<sequence>MYVVVVLEPTTLSRLAARQHWHLHLHLHLHLHPIPACRPPSHPKTSTLEPAPPEEQKNIHLGFPREVEPMELPLLLHHRPDISPTLAVPSNHPSGPPPTYNVESALRRSPGPPRPLSVRTTNTQLSVRTRLTSLTNAFDVAFPIRLSG</sequence>
<comment type="caution">
    <text evidence="2">The sequence shown here is derived from an EMBL/GenBank/DDBJ whole genome shotgun (WGS) entry which is preliminary data.</text>
</comment>
<dbReference type="GeneID" id="85456631"/>
<proteinExistence type="predicted"/>
<accession>A0AAJ0EZV3</accession>
<keyword evidence="3" id="KW-1185">Reference proteome</keyword>
<dbReference type="AlphaFoldDB" id="A0AAJ0EZV3"/>
<name>A0AAJ0EZV3_9PEZI</name>
<feature type="region of interest" description="Disordered" evidence="1">
    <location>
        <begin position="36"/>
        <end position="56"/>
    </location>
</feature>
<evidence type="ECO:0000313" key="3">
    <source>
        <dbReference type="Proteomes" id="UP001224890"/>
    </source>
</evidence>
<organism evidence="2 3">
    <name type="scientific">Colletotrichum godetiae</name>
    <dbReference type="NCBI Taxonomy" id="1209918"/>
    <lineage>
        <taxon>Eukaryota</taxon>
        <taxon>Fungi</taxon>
        <taxon>Dikarya</taxon>
        <taxon>Ascomycota</taxon>
        <taxon>Pezizomycotina</taxon>
        <taxon>Sordariomycetes</taxon>
        <taxon>Hypocreomycetidae</taxon>
        <taxon>Glomerellales</taxon>
        <taxon>Glomerellaceae</taxon>
        <taxon>Colletotrichum</taxon>
        <taxon>Colletotrichum acutatum species complex</taxon>
    </lineage>
</organism>
<dbReference type="Proteomes" id="UP001224890">
    <property type="component" value="Unassembled WGS sequence"/>
</dbReference>
<evidence type="ECO:0000256" key="1">
    <source>
        <dbReference type="SAM" id="MobiDB-lite"/>
    </source>
</evidence>
<gene>
    <name evidence="2" type="ORF">BDP55DRAFT_630033</name>
</gene>
<protein>
    <submittedName>
        <fullName evidence="2">Uncharacterized protein</fullName>
    </submittedName>
</protein>
<reference evidence="2" key="1">
    <citation type="submission" date="2021-06" db="EMBL/GenBank/DDBJ databases">
        <title>Comparative genomics, transcriptomics and evolutionary studies reveal genomic signatures of adaptation to plant cell wall in hemibiotrophic fungi.</title>
        <authorList>
            <consortium name="DOE Joint Genome Institute"/>
            <person name="Baroncelli R."/>
            <person name="Diaz J.F."/>
            <person name="Benocci T."/>
            <person name="Peng M."/>
            <person name="Battaglia E."/>
            <person name="Haridas S."/>
            <person name="Andreopoulos W."/>
            <person name="Labutti K."/>
            <person name="Pangilinan J."/>
            <person name="Floch G.L."/>
            <person name="Makela M.R."/>
            <person name="Henrissat B."/>
            <person name="Grigoriev I.V."/>
            <person name="Crouch J.A."/>
            <person name="De Vries R.P."/>
            <person name="Sukno S.A."/>
            <person name="Thon M.R."/>
        </authorList>
    </citation>
    <scope>NUCLEOTIDE SEQUENCE</scope>
    <source>
        <strain evidence="2">CBS 193.32</strain>
    </source>
</reference>